<dbReference type="PANTHER" id="PTHR46825">
    <property type="entry name" value="D-ALANYL-D-ALANINE-CARBOXYPEPTIDASE/ENDOPEPTIDASE AMPH"/>
    <property type="match status" value="1"/>
</dbReference>
<dbReference type="PANTHER" id="PTHR46825:SF9">
    <property type="entry name" value="BETA-LACTAMASE-RELATED DOMAIN-CONTAINING PROTEIN"/>
    <property type="match status" value="1"/>
</dbReference>
<dbReference type="InterPro" id="IPR001466">
    <property type="entry name" value="Beta-lactam-related"/>
</dbReference>
<evidence type="ECO:0000256" key="1">
    <source>
        <dbReference type="SAM" id="SignalP"/>
    </source>
</evidence>
<proteinExistence type="predicted"/>
<dbReference type="SUPFAM" id="SSF56601">
    <property type="entry name" value="beta-lactamase/transpeptidase-like"/>
    <property type="match status" value="1"/>
</dbReference>
<dbReference type="Proteomes" id="UP001161325">
    <property type="component" value="Unassembled WGS sequence"/>
</dbReference>
<dbReference type="EMBL" id="BRXS01000007">
    <property type="protein sequence ID" value="GLC27800.1"/>
    <property type="molecule type" value="Genomic_DNA"/>
</dbReference>
<comment type="caution">
    <text evidence="3">The sequence shown here is derived from an EMBL/GenBank/DDBJ whole genome shotgun (WGS) entry which is preliminary data.</text>
</comment>
<keyword evidence="1" id="KW-0732">Signal</keyword>
<organism evidence="3 4">
    <name type="scientific">Roseisolibacter agri</name>
    <dbReference type="NCBI Taxonomy" id="2014610"/>
    <lineage>
        <taxon>Bacteria</taxon>
        <taxon>Pseudomonadati</taxon>
        <taxon>Gemmatimonadota</taxon>
        <taxon>Gemmatimonadia</taxon>
        <taxon>Gemmatimonadales</taxon>
        <taxon>Gemmatimonadaceae</taxon>
        <taxon>Roseisolibacter</taxon>
    </lineage>
</organism>
<evidence type="ECO:0000313" key="4">
    <source>
        <dbReference type="Proteomes" id="UP001161325"/>
    </source>
</evidence>
<protein>
    <recommendedName>
        <fullName evidence="2">Beta-lactamase-related domain-containing protein</fullName>
    </recommendedName>
</protein>
<dbReference type="InterPro" id="IPR050491">
    <property type="entry name" value="AmpC-like"/>
</dbReference>
<feature type="signal peptide" evidence="1">
    <location>
        <begin position="1"/>
        <end position="22"/>
    </location>
</feature>
<dbReference type="RefSeq" id="WP_284352230.1">
    <property type="nucleotide sequence ID" value="NZ_BRXS01000007.1"/>
</dbReference>
<feature type="chain" id="PRO_5041248329" description="Beta-lactamase-related domain-containing protein" evidence="1">
    <location>
        <begin position="23"/>
        <end position="464"/>
    </location>
</feature>
<accession>A0AA37Q759</accession>
<feature type="domain" description="Beta-lactamase-related" evidence="2">
    <location>
        <begin position="54"/>
        <end position="350"/>
    </location>
</feature>
<gene>
    <name evidence="3" type="ORF">rosag_43130</name>
</gene>
<keyword evidence="4" id="KW-1185">Reference proteome</keyword>
<dbReference type="Pfam" id="PF00144">
    <property type="entry name" value="Beta-lactamase"/>
    <property type="match status" value="1"/>
</dbReference>
<dbReference type="InterPro" id="IPR012338">
    <property type="entry name" value="Beta-lactam/transpept-like"/>
</dbReference>
<evidence type="ECO:0000259" key="2">
    <source>
        <dbReference type="Pfam" id="PF00144"/>
    </source>
</evidence>
<dbReference type="AlphaFoldDB" id="A0AA37Q759"/>
<sequence length="464" mass="48441">MPPRSLRLAATLALAVAPPVHALHAQPPAASRDAQRSLEQAVDSIVRAAGSIPIEGIAVAVTRGDAVVLEKAYGVADRARNAKATPATIFEVGSITKQLTAAAVVRLAEQRKLGLDDSIGAHLPALADRARGVTLRHLLSHTSGLSRAWTVADLTAPSSPRTVVDSLAARAVEFAPGERYAYNNNGYILLGLVVEKASGMPYADYVRTAFLQPLGLRSTMPCDAAPAARRAAGYAHATRGPIAATVAPSHHATVTYSAGLLCSTAGDLARWQRALATGRVVSAESWKAMATPVTLASGRPARYGLGVEIGAVDGQRYLAHGGATPGFLGETAYLPDSALGVTVLTNGVYAGSIVTRLVQTVARQALGLAQPSIADLPMTAAERARFAGTFDLGPVKLEVYEQGDHLRAQPPGQVAARLLHQGDGVFVAEHDPALRFRFQVEGERAGTLVIEQGGRAMPPAKRSS</sequence>
<reference evidence="3" key="1">
    <citation type="submission" date="2022-08" db="EMBL/GenBank/DDBJ databases">
        <title>Draft genome sequencing of Roseisolibacter agri AW1220.</title>
        <authorList>
            <person name="Tobiishi Y."/>
            <person name="Tonouchi A."/>
        </authorList>
    </citation>
    <scope>NUCLEOTIDE SEQUENCE</scope>
    <source>
        <strain evidence="3">AW1220</strain>
    </source>
</reference>
<evidence type="ECO:0000313" key="3">
    <source>
        <dbReference type="EMBL" id="GLC27800.1"/>
    </source>
</evidence>
<name>A0AA37Q759_9BACT</name>
<dbReference type="Gene3D" id="3.40.710.10">
    <property type="entry name" value="DD-peptidase/beta-lactamase superfamily"/>
    <property type="match status" value="1"/>
</dbReference>